<dbReference type="Pfam" id="PF01323">
    <property type="entry name" value="DSBA"/>
    <property type="match status" value="1"/>
</dbReference>
<reference evidence="2 3" key="1">
    <citation type="submission" date="2019-08" db="EMBL/GenBank/DDBJ databases">
        <title>Archangium and Cystobacter genomes.</title>
        <authorList>
            <person name="Chen I.-C.K."/>
            <person name="Wielgoss S."/>
        </authorList>
    </citation>
    <scope>NUCLEOTIDE SEQUENCE [LARGE SCALE GENOMIC DNA]</scope>
    <source>
        <strain evidence="2 3">Cbm 6</strain>
    </source>
</reference>
<proteinExistence type="predicted"/>
<dbReference type="InterPro" id="IPR001853">
    <property type="entry name" value="DSBA-like_thioredoxin_dom"/>
</dbReference>
<dbReference type="InterPro" id="IPR036249">
    <property type="entry name" value="Thioredoxin-like_sf"/>
</dbReference>
<protein>
    <submittedName>
        <fullName evidence="2">Thioredoxin domain-containing protein</fullName>
    </submittedName>
</protein>
<feature type="domain" description="DSBA-like thioredoxin" evidence="1">
    <location>
        <begin position="7"/>
        <end position="175"/>
    </location>
</feature>
<evidence type="ECO:0000259" key="1">
    <source>
        <dbReference type="Pfam" id="PF01323"/>
    </source>
</evidence>
<evidence type="ECO:0000313" key="3">
    <source>
        <dbReference type="Proteomes" id="UP001611383"/>
    </source>
</evidence>
<dbReference type="Proteomes" id="UP001611383">
    <property type="component" value="Chromosome"/>
</dbReference>
<sequence length="185" mass="20816">MAERSSLVRLQEEFDVEVEWKGFQLHPGTPRGGVPLDRLFGGRAEMMRSQVAQFARGFGVSIQVPGHLYNTRRVLALTEWAREQGRFQAFYEAAMEAHWQRGEDLENPDVLARLAEQAGLPGEEARSAMDAPQYQARVEALREEGEREGVQGIPTFFIGDVRVVGCQPYEVFAEAARRAGAQPRR</sequence>
<accession>A0ABY9WKL7</accession>
<dbReference type="SUPFAM" id="SSF52833">
    <property type="entry name" value="Thioredoxin-like"/>
    <property type="match status" value="1"/>
</dbReference>
<dbReference type="PANTHER" id="PTHR13887:SF41">
    <property type="entry name" value="THIOREDOXIN SUPERFAMILY PROTEIN"/>
    <property type="match status" value="1"/>
</dbReference>
<dbReference type="PANTHER" id="PTHR13887">
    <property type="entry name" value="GLUTATHIONE S-TRANSFERASE KAPPA"/>
    <property type="match status" value="1"/>
</dbReference>
<keyword evidence="3" id="KW-1185">Reference proteome</keyword>
<name>A0ABY9WKL7_9BACT</name>
<gene>
    <name evidence="2" type="ORF">F0U60_06670</name>
</gene>
<dbReference type="Gene3D" id="3.40.30.10">
    <property type="entry name" value="Glutaredoxin"/>
    <property type="match status" value="1"/>
</dbReference>
<dbReference type="EMBL" id="CP043494">
    <property type="protein sequence ID" value="WNG43813.1"/>
    <property type="molecule type" value="Genomic_DNA"/>
</dbReference>
<evidence type="ECO:0000313" key="2">
    <source>
        <dbReference type="EMBL" id="WNG43813.1"/>
    </source>
</evidence>
<dbReference type="RefSeq" id="WP_395826009.1">
    <property type="nucleotide sequence ID" value="NZ_CP043494.1"/>
</dbReference>
<organism evidence="2 3">
    <name type="scientific">Archangium minus</name>
    <dbReference type="NCBI Taxonomy" id="83450"/>
    <lineage>
        <taxon>Bacteria</taxon>
        <taxon>Pseudomonadati</taxon>
        <taxon>Myxococcota</taxon>
        <taxon>Myxococcia</taxon>
        <taxon>Myxococcales</taxon>
        <taxon>Cystobacterineae</taxon>
        <taxon>Archangiaceae</taxon>
        <taxon>Archangium</taxon>
    </lineage>
</organism>